<dbReference type="PROSITE" id="PS51194">
    <property type="entry name" value="HELICASE_CTER"/>
    <property type="match status" value="1"/>
</dbReference>
<feature type="region of interest" description="Disordered" evidence="9">
    <location>
        <begin position="16"/>
        <end position="64"/>
    </location>
</feature>
<comment type="similarity">
    <text evidence="1">Belongs to the helicase family. RecQ subfamily.</text>
</comment>
<dbReference type="CDD" id="cd17920">
    <property type="entry name" value="DEXHc_RecQ"/>
    <property type="match status" value="1"/>
</dbReference>
<sequence length="1235" mass="139519">MPRPFLPMTAIRLQTTLNNSLRTESTDHRSEYNDTPRPETDEQRNNKRKRPKYIREGDYRSDKRNPAVIVKGPKHGLQSKGTLPREFNVDNLTYNRAKHANTEESKLLFGLYLGVLGKAEGTTSLKVVLSNPQREVLVPSRPCEQAGNDDLDANGVSHLLSLLNQEDCSDQELFAAYRRIPSPGVSYLSSRTRGKLLHRFAKPERKGRTGVFYYLTLVDDMCDASLEMSPSLWTAAIYLAGKSASTVKREDLDAAIGVWRRMEHEGNISSSSVAFNILFDLAIKSGQFRVAERIIADMKKRKAKFSRFGRVAQIFFNGLKGNARGVRRAYDDFIKAGEVVDTVVLNCVIASLIRSGEAKLAEIMYERMKEAHEKLKRNASEKAVMYPLPSQDYSAYRKASKRLGRVLGMTSYLHDKLPDHHRALQAAMPLTPDAKTFHILLSYHAHVTGDLGRFLSLLSEMEGTLSIPSHGMVYILLFQGFAIHGSKKNTRWTYPRLQRAWLSFLRAVRDYDASIQTKPRTVNRKAKFAWSTETSFVEGKEQETQATAEEMEEAEEEFKEEANRIFYGTFNDAREELEDEWKYENSVYLGRTVIIACLRAFFTCGGRSAVLGVWEQIDQLWQGNLKQRDIDAEDIVSIPHYTMLCNGSGMSRQPIDIDFTLRRVFGKKSFRPLQREVIQAAIEGHDVFLQAATSFGKSLCFQLPAVVAHGVTVVVSPLLSLMVDQVASLEARAIPVATINSTTPGSKRKEILADILSGHPVTRLLYVTPEFCQTETFRRSISTVHQQGELTRVAIDEAHCVSEWGHDFRPAYKALSWFRRELKDPIVPMTALTATATARVRHDIFTLLGLDTITLKKFSTSSARPNIHYEVKYLPECAYDLTVPEDNQIDHLISWLKGIHHRRLSRLSRLTNDVQGEMSASSPVPPPMYGIIYVPLRALCCAIASILSSYSNFNIKAVSYHAGLAPTERERIQAMWAAPHKNAIPPKHPAKVADTRNQKSTPPAFYIIVATNAFGMGIDNPNVRFVVHWTPPRTFESFVQESGRAGRDGCAAISLVYYNPSECVRIIDRIRQTGDFANETVRLTSKRTFEHLTAVELKAREKAKAQNTEAILRSFAKVVKYCETTDRCRHAMIREFSDDLELELARDRPQLSQIASGSSESKPKSLAVCDYACDHCKEGGVVLAKRKMVELKSAYQLCENEEGEDAVYTKMNLLHFMESYLARRETNYLVDMLPW</sequence>
<dbReference type="OrthoDB" id="1908178at2759"/>
<evidence type="ECO:0000259" key="10">
    <source>
        <dbReference type="PROSITE" id="PS51192"/>
    </source>
</evidence>
<evidence type="ECO:0000256" key="6">
    <source>
        <dbReference type="ARBA" id="ARBA00034617"/>
    </source>
</evidence>
<dbReference type="AlphaFoldDB" id="A0A178FDK9"/>
<evidence type="ECO:0000256" key="7">
    <source>
        <dbReference type="ARBA" id="ARBA00034808"/>
    </source>
</evidence>
<dbReference type="GO" id="GO:0016787">
    <property type="term" value="F:hydrolase activity"/>
    <property type="evidence" value="ECO:0007669"/>
    <property type="project" value="UniProtKB-KW"/>
</dbReference>
<evidence type="ECO:0000313" key="13">
    <source>
        <dbReference type="Proteomes" id="UP000243519"/>
    </source>
</evidence>
<name>A0A178FDK9_TRIVO</name>
<comment type="caution">
    <text evidence="12">The sequence shown here is derived from an EMBL/GenBank/DDBJ whole genome shotgun (WGS) entry which is preliminary data.</text>
</comment>
<reference evidence="12 13" key="1">
    <citation type="submission" date="2016-05" db="EMBL/GenBank/DDBJ databases">
        <title>Genome sequencing of Trichophyton violaceum CMCC(F)T3l isolated from hair.</title>
        <authorList>
            <person name="Zhan P."/>
            <person name="Tao Y."/>
            <person name="Liu W."/>
        </authorList>
    </citation>
    <scope>NUCLEOTIDE SEQUENCE [LARGE SCALE GENOMIC DNA]</scope>
    <source>
        <strain evidence="13">CMCC(F)T3l</strain>
    </source>
</reference>
<dbReference type="SUPFAM" id="SSF52540">
    <property type="entry name" value="P-loop containing nucleoside triphosphate hydrolases"/>
    <property type="match status" value="1"/>
</dbReference>
<dbReference type="Pfam" id="PF01535">
    <property type="entry name" value="PPR"/>
    <property type="match status" value="1"/>
</dbReference>
<comment type="catalytic activity">
    <reaction evidence="6">
        <text>Couples ATP hydrolysis with the unwinding of duplex DNA by translocating in the 3'-5' direction.</text>
        <dbReference type="EC" id="5.6.2.4"/>
    </reaction>
</comment>
<feature type="coiled-coil region" evidence="8">
    <location>
        <begin position="537"/>
        <end position="564"/>
    </location>
</feature>
<keyword evidence="4" id="KW-0347">Helicase</keyword>
<dbReference type="EMBL" id="LHPN01000008">
    <property type="protein sequence ID" value="OAL70672.1"/>
    <property type="molecule type" value="Genomic_DNA"/>
</dbReference>
<dbReference type="GO" id="GO:0005737">
    <property type="term" value="C:cytoplasm"/>
    <property type="evidence" value="ECO:0007669"/>
    <property type="project" value="TreeGrafter"/>
</dbReference>
<dbReference type="PROSITE" id="PS51192">
    <property type="entry name" value="HELICASE_ATP_BIND_1"/>
    <property type="match status" value="1"/>
</dbReference>
<dbReference type="InterPro" id="IPR001650">
    <property type="entry name" value="Helicase_C-like"/>
</dbReference>
<dbReference type="Gene3D" id="3.40.50.300">
    <property type="entry name" value="P-loop containing nucleotide triphosphate hydrolases"/>
    <property type="match status" value="2"/>
</dbReference>
<dbReference type="SMART" id="SM00487">
    <property type="entry name" value="DEXDc"/>
    <property type="match status" value="1"/>
</dbReference>
<organism evidence="12 13">
    <name type="scientific">Trichophyton violaceum</name>
    <dbReference type="NCBI Taxonomy" id="34388"/>
    <lineage>
        <taxon>Eukaryota</taxon>
        <taxon>Fungi</taxon>
        <taxon>Dikarya</taxon>
        <taxon>Ascomycota</taxon>
        <taxon>Pezizomycotina</taxon>
        <taxon>Eurotiomycetes</taxon>
        <taxon>Eurotiomycetidae</taxon>
        <taxon>Onygenales</taxon>
        <taxon>Arthrodermataceae</taxon>
        <taxon>Trichophyton</taxon>
    </lineage>
</organism>
<gene>
    <name evidence="12" type="ORF">A7D00_5000</name>
</gene>
<dbReference type="EC" id="5.6.2.4" evidence="7"/>
<accession>A0A178FDK9</accession>
<evidence type="ECO:0000256" key="1">
    <source>
        <dbReference type="ARBA" id="ARBA00005446"/>
    </source>
</evidence>
<dbReference type="InterPro" id="IPR004589">
    <property type="entry name" value="DNA_helicase_ATP-dep_RecQ"/>
</dbReference>
<dbReference type="InterPro" id="IPR014001">
    <property type="entry name" value="Helicase_ATP-bd"/>
</dbReference>
<evidence type="ECO:0000256" key="8">
    <source>
        <dbReference type="SAM" id="Coils"/>
    </source>
</evidence>
<dbReference type="PANTHER" id="PTHR13710">
    <property type="entry name" value="DNA HELICASE RECQ FAMILY MEMBER"/>
    <property type="match status" value="1"/>
</dbReference>
<dbReference type="Pfam" id="PF00271">
    <property type="entry name" value="Helicase_C"/>
    <property type="match status" value="1"/>
</dbReference>
<dbReference type="PANTHER" id="PTHR13710:SF152">
    <property type="entry name" value="ATP-DEPENDENT DNA HELICASE Q5"/>
    <property type="match status" value="1"/>
</dbReference>
<dbReference type="InterPro" id="IPR002885">
    <property type="entry name" value="PPR_rpt"/>
</dbReference>
<keyword evidence="2" id="KW-0547">Nucleotide-binding</keyword>
<evidence type="ECO:0000256" key="4">
    <source>
        <dbReference type="ARBA" id="ARBA00022806"/>
    </source>
</evidence>
<dbReference type="GO" id="GO:0000724">
    <property type="term" value="P:double-strand break repair via homologous recombination"/>
    <property type="evidence" value="ECO:0007669"/>
    <property type="project" value="TreeGrafter"/>
</dbReference>
<proteinExistence type="inferred from homology"/>
<dbReference type="SMART" id="SM00490">
    <property type="entry name" value="HELICc"/>
    <property type="match status" value="1"/>
</dbReference>
<feature type="compositionally biased region" description="Basic and acidic residues" evidence="9">
    <location>
        <begin position="53"/>
        <end position="64"/>
    </location>
</feature>
<keyword evidence="8" id="KW-0175">Coiled coil</keyword>
<protein>
    <recommendedName>
        <fullName evidence="7">DNA 3'-5' helicase</fullName>
        <ecNumber evidence="7">5.6.2.4</ecNumber>
    </recommendedName>
</protein>
<feature type="domain" description="Helicase C-terminal" evidence="11">
    <location>
        <begin position="906"/>
        <end position="1089"/>
    </location>
</feature>
<dbReference type="Proteomes" id="UP000243519">
    <property type="component" value="Unassembled WGS sequence"/>
</dbReference>
<dbReference type="InterPro" id="IPR011990">
    <property type="entry name" value="TPR-like_helical_dom_sf"/>
</dbReference>
<evidence type="ECO:0000256" key="3">
    <source>
        <dbReference type="ARBA" id="ARBA00022801"/>
    </source>
</evidence>
<dbReference type="Pfam" id="PF00270">
    <property type="entry name" value="DEAD"/>
    <property type="match status" value="1"/>
</dbReference>
<dbReference type="InterPro" id="IPR027417">
    <property type="entry name" value="P-loop_NTPase"/>
</dbReference>
<evidence type="ECO:0000256" key="2">
    <source>
        <dbReference type="ARBA" id="ARBA00022741"/>
    </source>
</evidence>
<evidence type="ECO:0000313" key="12">
    <source>
        <dbReference type="EMBL" id="OAL70672.1"/>
    </source>
</evidence>
<keyword evidence="5" id="KW-0067">ATP-binding</keyword>
<dbReference type="NCBIfam" id="TIGR00614">
    <property type="entry name" value="recQ_fam"/>
    <property type="match status" value="1"/>
</dbReference>
<keyword evidence="3" id="KW-0378">Hydrolase</keyword>
<feature type="compositionally biased region" description="Basic and acidic residues" evidence="9">
    <location>
        <begin position="24"/>
        <end position="45"/>
    </location>
</feature>
<dbReference type="GO" id="GO:0005634">
    <property type="term" value="C:nucleus"/>
    <property type="evidence" value="ECO:0007669"/>
    <property type="project" value="TreeGrafter"/>
</dbReference>
<dbReference type="Gene3D" id="1.25.40.10">
    <property type="entry name" value="Tetratricopeptide repeat domain"/>
    <property type="match status" value="1"/>
</dbReference>
<dbReference type="GO" id="GO:0009378">
    <property type="term" value="F:four-way junction helicase activity"/>
    <property type="evidence" value="ECO:0007669"/>
    <property type="project" value="TreeGrafter"/>
</dbReference>
<dbReference type="InterPro" id="IPR011545">
    <property type="entry name" value="DEAD/DEAH_box_helicase_dom"/>
</dbReference>
<evidence type="ECO:0000256" key="9">
    <source>
        <dbReference type="SAM" id="MobiDB-lite"/>
    </source>
</evidence>
<keyword evidence="13" id="KW-1185">Reference proteome</keyword>
<dbReference type="GO" id="GO:0005694">
    <property type="term" value="C:chromosome"/>
    <property type="evidence" value="ECO:0007669"/>
    <property type="project" value="TreeGrafter"/>
</dbReference>
<evidence type="ECO:0000256" key="5">
    <source>
        <dbReference type="ARBA" id="ARBA00022840"/>
    </source>
</evidence>
<feature type="domain" description="Helicase ATP-binding" evidence="10">
    <location>
        <begin position="678"/>
        <end position="854"/>
    </location>
</feature>
<dbReference type="GO" id="GO:0005524">
    <property type="term" value="F:ATP binding"/>
    <property type="evidence" value="ECO:0007669"/>
    <property type="project" value="UniProtKB-KW"/>
</dbReference>
<dbReference type="GO" id="GO:0003676">
    <property type="term" value="F:nucleic acid binding"/>
    <property type="evidence" value="ECO:0007669"/>
    <property type="project" value="InterPro"/>
</dbReference>
<dbReference type="GO" id="GO:0043138">
    <property type="term" value="F:3'-5' DNA helicase activity"/>
    <property type="evidence" value="ECO:0007669"/>
    <property type="project" value="UniProtKB-EC"/>
</dbReference>
<dbReference type="FunFam" id="3.40.50.300:FF:001834">
    <property type="entry name" value="ATP-dependent DNA helicase"/>
    <property type="match status" value="1"/>
</dbReference>
<evidence type="ECO:0000259" key="11">
    <source>
        <dbReference type="PROSITE" id="PS51194"/>
    </source>
</evidence>